<sequence length="430" mass="48157">MPDLPTESPLPRPPPGPTYVTVVPIDLSFRLFVASVIIAFFVLIALVLRVVSRSHIAIKLGWDDALVFVASIFAFGQTVLFALLVFGGLGHHAYTVPPPNQFSIPKILFSFELFHIISLNLGKLSALFFFLKLFNNKSIARITKWCILAVSLGTVGLILWQFLFCHPLSKMWEWDGLETCGDRQPLYVAVCVWSIFTDLLVLVVPLPIIWRLKMERSQKLRLSWLFAAGLRYTSILPQTTFAPLTKPLKHSVTVASIVRLAYIVTINYHDDFSFHSVPSTFLAFLEPNVTIICVSLPMIYSFVSKLWPGNKSRNASTPHRGPAHSHTYGSSFARRVDPQKRNFTPLETNLQDPFELNDMHGTQRQVQVSSDRKGRANRSLGTRTKSVDRDAESSSGSETGLVEPVANVDNRQNGGIMVSKNFTVSVTQRE</sequence>
<proteinExistence type="inferred from homology"/>
<dbReference type="PANTHER" id="PTHR33048">
    <property type="entry name" value="PTH11-LIKE INTEGRAL MEMBRANE PROTEIN (AFU_ORTHOLOGUE AFUA_5G11245)"/>
    <property type="match status" value="1"/>
</dbReference>
<feature type="region of interest" description="Disordered" evidence="6">
    <location>
        <begin position="349"/>
        <end position="403"/>
    </location>
</feature>
<reference evidence="9 10" key="1">
    <citation type="submission" date="2018-12" db="EMBL/GenBank/DDBJ databases">
        <title>Draft genome sequence of Xylaria grammica IHI A82.</title>
        <authorList>
            <person name="Buettner E."/>
            <person name="Kellner H."/>
        </authorList>
    </citation>
    <scope>NUCLEOTIDE SEQUENCE [LARGE SCALE GENOMIC DNA]</scope>
    <source>
        <strain evidence="9 10">IHI A82</strain>
    </source>
</reference>
<dbReference type="EMBL" id="RYZI01000343">
    <property type="protein sequence ID" value="RWA06364.1"/>
    <property type="molecule type" value="Genomic_DNA"/>
</dbReference>
<evidence type="ECO:0000256" key="2">
    <source>
        <dbReference type="ARBA" id="ARBA00022692"/>
    </source>
</evidence>
<evidence type="ECO:0000259" key="8">
    <source>
        <dbReference type="Pfam" id="PF20684"/>
    </source>
</evidence>
<dbReference type="Pfam" id="PF20684">
    <property type="entry name" value="Fung_rhodopsin"/>
    <property type="match status" value="1"/>
</dbReference>
<keyword evidence="2 7" id="KW-0812">Transmembrane</keyword>
<feature type="transmembrane region" description="Helical" evidence="7">
    <location>
        <begin position="281"/>
        <end position="303"/>
    </location>
</feature>
<protein>
    <recommendedName>
        <fullName evidence="8">Rhodopsin domain-containing protein</fullName>
    </recommendedName>
</protein>
<comment type="subcellular location">
    <subcellularLocation>
        <location evidence="1">Membrane</location>
        <topology evidence="1">Multi-pass membrane protein</topology>
    </subcellularLocation>
</comment>
<dbReference type="PANTHER" id="PTHR33048:SF161">
    <property type="entry name" value="INTEGRAL MEMBRANE PROTEIN"/>
    <property type="match status" value="1"/>
</dbReference>
<evidence type="ECO:0000256" key="3">
    <source>
        <dbReference type="ARBA" id="ARBA00022989"/>
    </source>
</evidence>
<comment type="similarity">
    <text evidence="5">Belongs to the SAT4 family.</text>
</comment>
<dbReference type="STRING" id="363999.A0A439CVW7"/>
<feature type="transmembrane region" description="Helical" evidence="7">
    <location>
        <begin position="64"/>
        <end position="87"/>
    </location>
</feature>
<keyword evidence="4 7" id="KW-0472">Membrane</keyword>
<evidence type="ECO:0000256" key="6">
    <source>
        <dbReference type="SAM" id="MobiDB-lite"/>
    </source>
</evidence>
<dbReference type="GO" id="GO:0016020">
    <property type="term" value="C:membrane"/>
    <property type="evidence" value="ECO:0007669"/>
    <property type="project" value="UniProtKB-SubCell"/>
</dbReference>
<feature type="transmembrane region" description="Helical" evidence="7">
    <location>
        <begin position="222"/>
        <end position="241"/>
    </location>
</feature>
<feature type="region of interest" description="Disordered" evidence="6">
    <location>
        <begin position="312"/>
        <end position="336"/>
    </location>
</feature>
<dbReference type="AlphaFoldDB" id="A0A439CVW7"/>
<evidence type="ECO:0000256" key="1">
    <source>
        <dbReference type="ARBA" id="ARBA00004141"/>
    </source>
</evidence>
<feature type="transmembrane region" description="Helical" evidence="7">
    <location>
        <begin position="184"/>
        <end position="210"/>
    </location>
</feature>
<accession>A0A439CVW7</accession>
<dbReference type="Proteomes" id="UP000286045">
    <property type="component" value="Unassembled WGS sequence"/>
</dbReference>
<name>A0A439CVW7_9PEZI</name>
<feature type="domain" description="Rhodopsin" evidence="8">
    <location>
        <begin position="48"/>
        <end position="304"/>
    </location>
</feature>
<dbReference type="InterPro" id="IPR049326">
    <property type="entry name" value="Rhodopsin_dom_fungi"/>
</dbReference>
<organism evidence="9 10">
    <name type="scientific">Xylaria grammica</name>
    <dbReference type="NCBI Taxonomy" id="363999"/>
    <lineage>
        <taxon>Eukaryota</taxon>
        <taxon>Fungi</taxon>
        <taxon>Dikarya</taxon>
        <taxon>Ascomycota</taxon>
        <taxon>Pezizomycotina</taxon>
        <taxon>Sordariomycetes</taxon>
        <taxon>Xylariomycetidae</taxon>
        <taxon>Xylariales</taxon>
        <taxon>Xylariaceae</taxon>
        <taxon>Xylaria</taxon>
    </lineage>
</organism>
<dbReference type="InterPro" id="IPR052337">
    <property type="entry name" value="SAT4-like"/>
</dbReference>
<keyword evidence="10" id="KW-1185">Reference proteome</keyword>
<comment type="caution">
    <text evidence="9">The sequence shown here is derived from an EMBL/GenBank/DDBJ whole genome shotgun (WGS) entry which is preliminary data.</text>
</comment>
<evidence type="ECO:0000256" key="5">
    <source>
        <dbReference type="ARBA" id="ARBA00038359"/>
    </source>
</evidence>
<gene>
    <name evidence="9" type="ORF">EKO27_g8740</name>
</gene>
<evidence type="ECO:0000256" key="7">
    <source>
        <dbReference type="SAM" id="Phobius"/>
    </source>
</evidence>
<feature type="transmembrane region" description="Helical" evidence="7">
    <location>
        <begin position="31"/>
        <end position="52"/>
    </location>
</feature>
<feature type="transmembrane region" description="Helical" evidence="7">
    <location>
        <begin position="142"/>
        <end position="164"/>
    </location>
</feature>
<evidence type="ECO:0000256" key="4">
    <source>
        <dbReference type="ARBA" id="ARBA00023136"/>
    </source>
</evidence>
<keyword evidence="3 7" id="KW-1133">Transmembrane helix</keyword>
<evidence type="ECO:0000313" key="9">
    <source>
        <dbReference type="EMBL" id="RWA06364.1"/>
    </source>
</evidence>
<evidence type="ECO:0000313" key="10">
    <source>
        <dbReference type="Proteomes" id="UP000286045"/>
    </source>
</evidence>
<feature type="compositionally biased region" description="Polar residues" evidence="6">
    <location>
        <begin position="360"/>
        <end position="369"/>
    </location>
</feature>
<feature type="transmembrane region" description="Helical" evidence="7">
    <location>
        <begin position="107"/>
        <end position="130"/>
    </location>
</feature>